<keyword evidence="2" id="KW-1015">Disulfide bond</keyword>
<dbReference type="RefSeq" id="WP_160908930.1">
    <property type="nucleotide sequence ID" value="NZ_WVHS01000007.1"/>
</dbReference>
<dbReference type="PANTHER" id="PTHR42535">
    <property type="entry name" value="OOKINETE PROTEIN, PUTATIVE-RELATED"/>
    <property type="match status" value="1"/>
</dbReference>
<proteinExistence type="predicted"/>
<evidence type="ECO:0000313" key="5">
    <source>
        <dbReference type="EMBL" id="MXV17923.1"/>
    </source>
</evidence>
<dbReference type="InterPro" id="IPR013320">
    <property type="entry name" value="ConA-like_dom_sf"/>
</dbReference>
<feature type="domain" description="LamG-like jellyroll fold" evidence="4">
    <location>
        <begin position="338"/>
        <end position="478"/>
    </location>
</feature>
<feature type="domain" description="LamG-like jellyroll fold" evidence="4">
    <location>
        <begin position="121"/>
        <end position="261"/>
    </location>
</feature>
<dbReference type="AlphaFoldDB" id="A0A7K1Y3Q9"/>
<dbReference type="InterPro" id="IPR006558">
    <property type="entry name" value="LamG-like"/>
</dbReference>
<keyword evidence="1 3" id="KW-0732">Signal</keyword>
<dbReference type="SMART" id="SM00560">
    <property type="entry name" value="LamGL"/>
    <property type="match status" value="2"/>
</dbReference>
<organism evidence="5 6">
    <name type="scientific">Hufsiella ginkgonis</name>
    <dbReference type="NCBI Taxonomy" id="2695274"/>
    <lineage>
        <taxon>Bacteria</taxon>
        <taxon>Pseudomonadati</taxon>
        <taxon>Bacteroidota</taxon>
        <taxon>Sphingobacteriia</taxon>
        <taxon>Sphingobacteriales</taxon>
        <taxon>Sphingobacteriaceae</taxon>
        <taxon>Hufsiella</taxon>
    </lineage>
</organism>
<dbReference type="GO" id="GO:0004553">
    <property type="term" value="F:hydrolase activity, hydrolyzing O-glycosyl compounds"/>
    <property type="evidence" value="ECO:0007669"/>
    <property type="project" value="UniProtKB-ARBA"/>
</dbReference>
<sequence>MKTYFKLKRTTAILFAASLYILFSTSCRKEVISPENTNSNASFKSNKTKSVPSYTLNNGLIAYWPFDNSGTDASGNGHTASLNNMTATYDRFGNPTGAFYFNGYNSYAQVSDAYSLRLNGTDFTMTGWVQLYSYNASYNSSIMSKRYSGANNGWFFGARGYLGAPTGQVIYGPGGGSANAFSSGSVGLYSWHMVTCTYDNTTGDLSIYIDGVLDNVTGSILTANGSITADLFIGMDSPTGDYFLDGVMDDLRIYDRVITYSEIQELYYAVPAPEGNLIAYWTFDATGYDFSGNGHTASLNNMTSTTDRLGNPYGAYAFNGSTSYAQVSDAYDLRLYNTDFTLNSWVYMNGYNSSYNSSIMSKRYTGANNGWFYGIRGYLGAPTGQVIYGPGGGSTNAFSSGTVGLYGWHMVTAVYDLANQQLSIYIDGSLDSVTPYILTSNGSVSADLFIGMDSPTNDYFLDGALDDIRIYGRQLNSSEVNQLYYTIY</sequence>
<gene>
    <name evidence="5" type="ORF">GS398_21685</name>
</gene>
<feature type="chain" id="PRO_5029800875" description="LamG-like jellyroll fold domain-containing protein" evidence="3">
    <location>
        <begin position="30"/>
        <end position="488"/>
    </location>
</feature>
<evidence type="ECO:0000259" key="4">
    <source>
        <dbReference type="SMART" id="SM00560"/>
    </source>
</evidence>
<dbReference type="PANTHER" id="PTHR42535:SF2">
    <property type="entry name" value="CHROMOSOME UNDETERMINED SCAFFOLD_146, WHOLE GENOME SHOTGUN SEQUENCE"/>
    <property type="match status" value="1"/>
</dbReference>
<feature type="signal peptide" evidence="3">
    <location>
        <begin position="1"/>
        <end position="29"/>
    </location>
</feature>
<dbReference type="PROSITE" id="PS51257">
    <property type="entry name" value="PROKAR_LIPOPROTEIN"/>
    <property type="match status" value="1"/>
</dbReference>
<dbReference type="Pfam" id="PF13385">
    <property type="entry name" value="Laminin_G_3"/>
    <property type="match status" value="2"/>
</dbReference>
<accession>A0A7K1Y3Q9</accession>
<comment type="caution">
    <text evidence="5">The sequence shown here is derived from an EMBL/GenBank/DDBJ whole genome shotgun (WGS) entry which is preliminary data.</text>
</comment>
<name>A0A7K1Y3Q9_9SPHI</name>
<dbReference type="Gene3D" id="2.60.120.200">
    <property type="match status" value="2"/>
</dbReference>
<dbReference type="Proteomes" id="UP000451233">
    <property type="component" value="Unassembled WGS sequence"/>
</dbReference>
<evidence type="ECO:0000256" key="3">
    <source>
        <dbReference type="SAM" id="SignalP"/>
    </source>
</evidence>
<protein>
    <recommendedName>
        <fullName evidence="4">LamG-like jellyroll fold domain-containing protein</fullName>
    </recommendedName>
</protein>
<keyword evidence="6" id="KW-1185">Reference proteome</keyword>
<dbReference type="GO" id="GO:0005975">
    <property type="term" value="P:carbohydrate metabolic process"/>
    <property type="evidence" value="ECO:0007669"/>
    <property type="project" value="UniProtKB-ARBA"/>
</dbReference>
<evidence type="ECO:0000256" key="1">
    <source>
        <dbReference type="ARBA" id="ARBA00022729"/>
    </source>
</evidence>
<evidence type="ECO:0000313" key="6">
    <source>
        <dbReference type="Proteomes" id="UP000451233"/>
    </source>
</evidence>
<reference evidence="5 6" key="1">
    <citation type="submission" date="2019-11" db="EMBL/GenBank/DDBJ databases">
        <title>Pedobacter sp. HMF7056 Genome sequencing and assembly.</title>
        <authorList>
            <person name="Kang H."/>
            <person name="Kim H."/>
            <person name="Joh K."/>
        </authorList>
    </citation>
    <scope>NUCLEOTIDE SEQUENCE [LARGE SCALE GENOMIC DNA]</scope>
    <source>
        <strain evidence="5 6">HMF7056</strain>
    </source>
</reference>
<evidence type="ECO:0000256" key="2">
    <source>
        <dbReference type="ARBA" id="ARBA00023157"/>
    </source>
</evidence>
<dbReference type="EMBL" id="WVHS01000007">
    <property type="protein sequence ID" value="MXV17923.1"/>
    <property type="molecule type" value="Genomic_DNA"/>
</dbReference>
<dbReference type="SUPFAM" id="SSF49899">
    <property type="entry name" value="Concanavalin A-like lectins/glucanases"/>
    <property type="match status" value="2"/>
</dbReference>